<proteinExistence type="predicted"/>
<comment type="caution">
    <text evidence="5">The sequence shown here is derived from an EMBL/GenBank/DDBJ whole genome shotgun (WGS) entry which is preliminary data.</text>
</comment>
<dbReference type="Gene3D" id="2.60.40.1260">
    <property type="entry name" value="Lamin Tail domain"/>
    <property type="match status" value="1"/>
</dbReference>
<dbReference type="SUPFAM" id="SSF74853">
    <property type="entry name" value="Lamin A/C globular tail domain"/>
    <property type="match status" value="2"/>
</dbReference>
<gene>
    <name evidence="5" type="ORF">JKP34_01905</name>
</gene>
<evidence type="ECO:0000313" key="6">
    <source>
        <dbReference type="Proteomes" id="UP000642920"/>
    </source>
</evidence>
<evidence type="ECO:0000313" key="5">
    <source>
        <dbReference type="EMBL" id="MBL0763986.1"/>
    </source>
</evidence>
<dbReference type="RefSeq" id="WP_201917139.1">
    <property type="nucleotide sequence ID" value="NZ_JAERQG010000001.1"/>
</dbReference>
<dbReference type="InterPro" id="IPR032812">
    <property type="entry name" value="SbsA_Ig"/>
</dbReference>
<feature type="domain" description="LTD" evidence="4">
    <location>
        <begin position="320"/>
        <end position="445"/>
    </location>
</feature>
<dbReference type="InterPro" id="IPR001322">
    <property type="entry name" value="Lamin_tail_dom"/>
</dbReference>
<dbReference type="Pfam" id="PF13205">
    <property type="entry name" value="Big_5"/>
    <property type="match status" value="1"/>
</dbReference>
<feature type="compositionally biased region" description="Polar residues" evidence="2">
    <location>
        <begin position="1111"/>
        <end position="1134"/>
    </location>
</feature>
<keyword evidence="1 3" id="KW-0732">Signal</keyword>
<keyword evidence="6" id="KW-1185">Reference proteome</keyword>
<dbReference type="InterPro" id="IPR036415">
    <property type="entry name" value="Lamin_tail_dom_sf"/>
</dbReference>
<dbReference type="Pfam" id="PF00932">
    <property type="entry name" value="LTD"/>
    <property type="match status" value="3"/>
</dbReference>
<feature type="signal peptide" evidence="3">
    <location>
        <begin position="1"/>
        <end position="19"/>
    </location>
</feature>
<feature type="region of interest" description="Disordered" evidence="2">
    <location>
        <begin position="833"/>
        <end position="855"/>
    </location>
</feature>
<name>A0A937DIB3_9BACT</name>
<sequence length="1226" mass="134944">MNRIICLWFFLFAAGTIHAQVVNDDFSDGDFTNSPSWQGNADAFIVNAENQLQLNFTSTTPEPSYLATNFTSTSLDDKEWRFDVQLAFSPSGSNKLVIYLASSTSDLLDYQNTASVQQGYYLEIGETGSDDAISLFYRDGETSTLVTRGANGQFADAFEKTIRVRRDAGSNWEIAVSDVGAENFIVTATAQDNSLSETTILGVLCFFTATRSDLFYFDNIYFGDFVVDTTPPIITDALVLNSLQIRLIFSESLNASTAEDINNYTLQAGDIIPESAILNEDTVLITFNNEFQNGQSYILQINGITDDIGNVMEPFSFEFEYIDPEPAAFGDIIITEFLPDPTPSVGLPEGEFIEILNRSDKFIDLDGFTISDNTDNEAIVPPYILRPNSRIILCPSSVLEAYQEINEAISPTTWPSLNNSSDSVVIKSAEGLTLDSLGYDLSWYQDEEKESGGYSLEIINTQLSCFDKANWAASVSDLGGTPGAINSINDESFTGNSPEIDFVEVSSPIAVIINFDKLMNRTSLLGANYLLNGEPVNLVAIMSPANSQVLLTFDDEFVNGQSYTISVEEVADCNGNVATNLSYTFIYDELAPEITDVFVLADSLLLVSFDEMILESMAEDTSNYILLPSDTVKRASQYDSVTVLLTLQNDITAGNNYSLRADSIQDMFGNVAVNEVFEFEYTNAPDFGYNDLLITEVMAKPIPDQLLPNREYLEIYNPTDLKKSLVGLQLSDSRDTTIFPVSFIEPNEYLIICPTSAANELSEFGRAIGLSPWPSLNNAGDSLKVLNHHNALVFELNYEEDWYNEEFKAEEGGWSLEMIDITNPCGGASNWTASQASARGTPGIENSVAEPKPDSFGPSIEKAFAISVNSIEVTFNESLDIERLNISNFQITPAIQVDSIYRISTNELRLFTEEMAFRTAYQLSISNVFDCAGNAVADDGSSIAFALPEEAVAGDVILNEVLYNPASGGVDFIELINLSPKYINLRGWHIKGSSQEETIFEGEDIIINPEQYFVLTENKEVLINQYATSAVVENIYETDLPSFPNDEGLVLVQSADSTFEEAFNYSSDFHLSFLRSEDGVSLERISPEAPIDSPESWKSAASSVGYATPGAPNSQLNESGINRGTLTVNPPSFSPNRPGRSYTLINYELSNAGNLATVKIFNSRGQLIKTLANNETLSSTGFFRWDGDDNTGRKVGVGYYFIYFELFNSNGNTEILKERVAVGGNF</sequence>
<feature type="domain" description="LTD" evidence="4">
    <location>
        <begin position="941"/>
        <end position="1099"/>
    </location>
</feature>
<accession>A0A937DIB3</accession>
<dbReference type="PROSITE" id="PS51841">
    <property type="entry name" value="LTD"/>
    <property type="match status" value="2"/>
</dbReference>
<organism evidence="5 6">
    <name type="scientific">Marivirga atlantica</name>
    <dbReference type="NCBI Taxonomy" id="1548457"/>
    <lineage>
        <taxon>Bacteria</taxon>
        <taxon>Pseudomonadati</taxon>
        <taxon>Bacteroidota</taxon>
        <taxon>Cytophagia</taxon>
        <taxon>Cytophagales</taxon>
        <taxon>Marivirgaceae</taxon>
        <taxon>Marivirga</taxon>
    </lineage>
</organism>
<evidence type="ECO:0000259" key="4">
    <source>
        <dbReference type="PROSITE" id="PS51841"/>
    </source>
</evidence>
<evidence type="ECO:0000256" key="1">
    <source>
        <dbReference type="ARBA" id="ARBA00022729"/>
    </source>
</evidence>
<dbReference type="InterPro" id="IPR014755">
    <property type="entry name" value="Cu-Rt/internalin_Ig-like"/>
</dbReference>
<reference evidence="5" key="1">
    <citation type="submission" date="2021-01" db="EMBL/GenBank/DDBJ databases">
        <title>Marivirga sp. nov., isolated from intertidal surface sediments.</title>
        <authorList>
            <person name="Zhang M."/>
        </authorList>
    </citation>
    <scope>NUCLEOTIDE SEQUENCE</scope>
    <source>
        <strain evidence="5">SM1354</strain>
    </source>
</reference>
<dbReference type="Proteomes" id="UP000642920">
    <property type="component" value="Unassembled WGS sequence"/>
</dbReference>
<evidence type="ECO:0000256" key="3">
    <source>
        <dbReference type="SAM" id="SignalP"/>
    </source>
</evidence>
<dbReference type="Gene3D" id="2.60.40.4070">
    <property type="match status" value="1"/>
</dbReference>
<dbReference type="EMBL" id="JAERQG010000001">
    <property type="protein sequence ID" value="MBL0763986.1"/>
    <property type="molecule type" value="Genomic_DNA"/>
</dbReference>
<feature type="chain" id="PRO_5037764199" evidence="3">
    <location>
        <begin position="20"/>
        <end position="1226"/>
    </location>
</feature>
<feature type="region of interest" description="Disordered" evidence="2">
    <location>
        <begin position="1102"/>
        <end position="1134"/>
    </location>
</feature>
<protein>
    <submittedName>
        <fullName evidence="5">Lamin tail domain-containing protein</fullName>
    </submittedName>
</protein>
<dbReference type="AlphaFoldDB" id="A0A937DIB3"/>
<evidence type="ECO:0000256" key="2">
    <source>
        <dbReference type="SAM" id="MobiDB-lite"/>
    </source>
</evidence>
<dbReference type="Gene3D" id="2.60.40.1220">
    <property type="match status" value="4"/>
</dbReference>